<reference evidence="2" key="3">
    <citation type="submission" date="2015-04" db="UniProtKB">
        <authorList>
            <consortium name="EnsemblPlants"/>
        </authorList>
    </citation>
    <scope>IDENTIFICATION</scope>
    <source>
        <strain evidence="2">cv. Jemalong A17</strain>
    </source>
</reference>
<organism evidence="1 3">
    <name type="scientific">Medicago truncatula</name>
    <name type="common">Barrel medic</name>
    <name type="synonym">Medicago tribuloides</name>
    <dbReference type="NCBI Taxonomy" id="3880"/>
    <lineage>
        <taxon>Eukaryota</taxon>
        <taxon>Viridiplantae</taxon>
        <taxon>Streptophyta</taxon>
        <taxon>Embryophyta</taxon>
        <taxon>Tracheophyta</taxon>
        <taxon>Spermatophyta</taxon>
        <taxon>Magnoliopsida</taxon>
        <taxon>eudicotyledons</taxon>
        <taxon>Gunneridae</taxon>
        <taxon>Pentapetalae</taxon>
        <taxon>rosids</taxon>
        <taxon>fabids</taxon>
        <taxon>Fabales</taxon>
        <taxon>Fabaceae</taxon>
        <taxon>Papilionoideae</taxon>
        <taxon>50 kb inversion clade</taxon>
        <taxon>NPAAA clade</taxon>
        <taxon>Hologalegina</taxon>
        <taxon>IRL clade</taxon>
        <taxon>Trifolieae</taxon>
        <taxon>Medicago</taxon>
    </lineage>
</organism>
<dbReference type="HOGENOM" id="CLU_3090300_0_0_1"/>
<evidence type="ECO:0000313" key="3">
    <source>
        <dbReference type="Proteomes" id="UP000002051"/>
    </source>
</evidence>
<gene>
    <name evidence="1" type="ordered locus">MTR_7g011673</name>
</gene>
<dbReference type="Proteomes" id="UP000002051">
    <property type="component" value="Unassembled WGS sequence"/>
</dbReference>
<accession>A0A072TXN3</accession>
<reference evidence="1 3" key="2">
    <citation type="journal article" date="2014" name="BMC Genomics">
        <title>An improved genome release (version Mt4.0) for the model legume Medicago truncatula.</title>
        <authorList>
            <person name="Tang H."/>
            <person name="Krishnakumar V."/>
            <person name="Bidwell S."/>
            <person name="Rosen B."/>
            <person name="Chan A."/>
            <person name="Zhou S."/>
            <person name="Gentzbittel L."/>
            <person name="Childs K.L."/>
            <person name="Yandell M."/>
            <person name="Gundlach H."/>
            <person name="Mayer K.F."/>
            <person name="Schwartz D.C."/>
            <person name="Town C.D."/>
        </authorList>
    </citation>
    <scope>GENOME REANNOTATION</scope>
    <source>
        <strain evidence="1">A17</strain>
        <strain evidence="2 3">cv. Jemalong A17</strain>
    </source>
</reference>
<sequence length="52" mass="6155">MKDTESELTLVMLTGLPVNRTTKGRRRVCYECPKIHRWEDIREHWSSIPLAT</sequence>
<dbReference type="AlphaFoldDB" id="A0A072TXN3"/>
<name>A0A072TXN3_MEDTR</name>
<reference evidence="1 3" key="1">
    <citation type="journal article" date="2011" name="Nature">
        <title>The Medicago genome provides insight into the evolution of rhizobial symbioses.</title>
        <authorList>
            <person name="Young N.D."/>
            <person name="Debelle F."/>
            <person name="Oldroyd G.E."/>
            <person name="Geurts R."/>
            <person name="Cannon S.B."/>
            <person name="Udvardi M.K."/>
            <person name="Benedito V.A."/>
            <person name="Mayer K.F."/>
            <person name="Gouzy J."/>
            <person name="Schoof H."/>
            <person name="Van de Peer Y."/>
            <person name="Proost S."/>
            <person name="Cook D.R."/>
            <person name="Meyers B.C."/>
            <person name="Spannagl M."/>
            <person name="Cheung F."/>
            <person name="De Mita S."/>
            <person name="Krishnakumar V."/>
            <person name="Gundlach H."/>
            <person name="Zhou S."/>
            <person name="Mudge J."/>
            <person name="Bharti A.K."/>
            <person name="Murray J.D."/>
            <person name="Naoumkina M.A."/>
            <person name="Rosen B."/>
            <person name="Silverstein K.A."/>
            <person name="Tang H."/>
            <person name="Rombauts S."/>
            <person name="Zhao P.X."/>
            <person name="Zhou P."/>
            <person name="Barbe V."/>
            <person name="Bardou P."/>
            <person name="Bechner M."/>
            <person name="Bellec A."/>
            <person name="Berger A."/>
            <person name="Berges H."/>
            <person name="Bidwell S."/>
            <person name="Bisseling T."/>
            <person name="Choisne N."/>
            <person name="Couloux A."/>
            <person name="Denny R."/>
            <person name="Deshpande S."/>
            <person name="Dai X."/>
            <person name="Doyle J.J."/>
            <person name="Dudez A.M."/>
            <person name="Farmer A.D."/>
            <person name="Fouteau S."/>
            <person name="Franken C."/>
            <person name="Gibelin C."/>
            <person name="Gish J."/>
            <person name="Goldstein S."/>
            <person name="Gonzalez A.J."/>
            <person name="Green P.J."/>
            <person name="Hallab A."/>
            <person name="Hartog M."/>
            <person name="Hua A."/>
            <person name="Humphray S.J."/>
            <person name="Jeong D.H."/>
            <person name="Jing Y."/>
            <person name="Jocker A."/>
            <person name="Kenton S.M."/>
            <person name="Kim D.J."/>
            <person name="Klee K."/>
            <person name="Lai H."/>
            <person name="Lang C."/>
            <person name="Lin S."/>
            <person name="Macmil S.L."/>
            <person name="Magdelenat G."/>
            <person name="Matthews L."/>
            <person name="McCorrison J."/>
            <person name="Monaghan E.L."/>
            <person name="Mun J.H."/>
            <person name="Najar F.Z."/>
            <person name="Nicholson C."/>
            <person name="Noirot C."/>
            <person name="O'Bleness M."/>
            <person name="Paule C.R."/>
            <person name="Poulain J."/>
            <person name="Prion F."/>
            <person name="Qin B."/>
            <person name="Qu C."/>
            <person name="Retzel E.F."/>
            <person name="Riddle C."/>
            <person name="Sallet E."/>
            <person name="Samain S."/>
            <person name="Samson N."/>
            <person name="Sanders I."/>
            <person name="Saurat O."/>
            <person name="Scarpelli C."/>
            <person name="Schiex T."/>
            <person name="Segurens B."/>
            <person name="Severin A.J."/>
            <person name="Sherrier D.J."/>
            <person name="Shi R."/>
            <person name="Sims S."/>
            <person name="Singer S.R."/>
            <person name="Sinharoy S."/>
            <person name="Sterck L."/>
            <person name="Viollet A."/>
            <person name="Wang B.B."/>
            <person name="Wang K."/>
            <person name="Wang M."/>
            <person name="Wang X."/>
            <person name="Warfsmann J."/>
            <person name="Weissenbach J."/>
            <person name="White D.D."/>
            <person name="White J.D."/>
            <person name="Wiley G.B."/>
            <person name="Wincker P."/>
            <person name="Xing Y."/>
            <person name="Yang L."/>
            <person name="Yao Z."/>
            <person name="Ying F."/>
            <person name="Zhai J."/>
            <person name="Zhou L."/>
            <person name="Zuber A."/>
            <person name="Denarie J."/>
            <person name="Dixon R.A."/>
            <person name="May G.D."/>
            <person name="Schwartz D.C."/>
            <person name="Rogers J."/>
            <person name="Quetier F."/>
            <person name="Town C.D."/>
            <person name="Roe B.A."/>
        </authorList>
    </citation>
    <scope>NUCLEOTIDE SEQUENCE [LARGE SCALE GENOMIC DNA]</scope>
    <source>
        <strain evidence="1">A17</strain>
        <strain evidence="2 3">cv. Jemalong A17</strain>
    </source>
</reference>
<dbReference type="EMBL" id="CM001223">
    <property type="protein sequence ID" value="KEH21633.1"/>
    <property type="molecule type" value="Genomic_DNA"/>
</dbReference>
<protein>
    <submittedName>
        <fullName evidence="1 2">Uncharacterized protein</fullName>
    </submittedName>
</protein>
<keyword evidence="3" id="KW-1185">Reference proteome</keyword>
<proteinExistence type="predicted"/>
<evidence type="ECO:0000313" key="2">
    <source>
        <dbReference type="EnsemblPlants" id="KEH21633"/>
    </source>
</evidence>
<evidence type="ECO:0000313" key="1">
    <source>
        <dbReference type="EMBL" id="KEH21633.1"/>
    </source>
</evidence>
<dbReference type="EnsemblPlants" id="KEH21633">
    <property type="protein sequence ID" value="KEH21633"/>
    <property type="gene ID" value="MTR_7g011673"/>
</dbReference>